<organism evidence="1 2">
    <name type="scientific">Dictyobacter vulcani</name>
    <dbReference type="NCBI Taxonomy" id="2607529"/>
    <lineage>
        <taxon>Bacteria</taxon>
        <taxon>Bacillati</taxon>
        <taxon>Chloroflexota</taxon>
        <taxon>Ktedonobacteria</taxon>
        <taxon>Ktedonobacterales</taxon>
        <taxon>Dictyobacteraceae</taxon>
        <taxon>Dictyobacter</taxon>
    </lineage>
</organism>
<name>A0A5J4KL92_9CHLR</name>
<accession>A0A5J4KL92</accession>
<reference evidence="1 2" key="1">
    <citation type="submission" date="2019-10" db="EMBL/GenBank/DDBJ databases">
        <title>Dictyobacter vulcani sp. nov., within the class Ktedonobacteria, isolated from soil of volcanic Mt. Zao.</title>
        <authorList>
            <person name="Zheng Y."/>
            <person name="Wang C.M."/>
            <person name="Sakai Y."/>
            <person name="Abe K."/>
            <person name="Yokota A."/>
            <person name="Yabe S."/>
        </authorList>
    </citation>
    <scope>NUCLEOTIDE SEQUENCE [LARGE SCALE GENOMIC DNA]</scope>
    <source>
        <strain evidence="1 2">W12</strain>
    </source>
</reference>
<sequence length="98" mass="11397">MVVREIAAELCEQLQQHGITQTDEVTLRQTLEQYVATYTLIKLAEWPARRWKCQYRLMMKDNMYDAQSVPEAYARAILAMLQQATANQDTPNEQSETD</sequence>
<dbReference type="RefSeq" id="WP_151755810.1">
    <property type="nucleotide sequence ID" value="NZ_BKZW01000001.1"/>
</dbReference>
<evidence type="ECO:0000313" key="2">
    <source>
        <dbReference type="Proteomes" id="UP000326912"/>
    </source>
</evidence>
<gene>
    <name evidence="1" type="ORF">KDW_20140</name>
</gene>
<protein>
    <submittedName>
        <fullName evidence="1">Uncharacterized protein</fullName>
    </submittedName>
</protein>
<proteinExistence type="predicted"/>
<dbReference type="AlphaFoldDB" id="A0A5J4KL92"/>
<dbReference type="EMBL" id="BKZW01000001">
    <property type="protein sequence ID" value="GER87852.1"/>
    <property type="molecule type" value="Genomic_DNA"/>
</dbReference>
<evidence type="ECO:0000313" key="1">
    <source>
        <dbReference type="EMBL" id="GER87852.1"/>
    </source>
</evidence>
<dbReference type="Proteomes" id="UP000326912">
    <property type="component" value="Unassembled WGS sequence"/>
</dbReference>
<comment type="caution">
    <text evidence="1">The sequence shown here is derived from an EMBL/GenBank/DDBJ whole genome shotgun (WGS) entry which is preliminary data.</text>
</comment>
<keyword evidence="2" id="KW-1185">Reference proteome</keyword>